<dbReference type="PANTHER" id="PTHR42853:SF3">
    <property type="entry name" value="ACETYL-COENZYME A CARBOXYLASE CARBOXYL TRANSFERASE SUBUNIT ALPHA, CHLOROPLASTIC"/>
    <property type="match status" value="1"/>
</dbReference>
<comment type="pathway">
    <text evidence="1">Lipid metabolism; malonyl-CoA biosynthesis; malonyl-CoA from acetyl-CoA: step 1/1.</text>
</comment>
<dbReference type="RefSeq" id="WP_027828373.1">
    <property type="nucleotide sequence ID" value="NZ_AUEH01000018.1"/>
</dbReference>
<dbReference type="UniPathway" id="UPA00655">
    <property type="reaction ID" value="UER00711"/>
</dbReference>
<name>A0A0R1XP97_9LACO</name>
<dbReference type="InterPro" id="IPR029045">
    <property type="entry name" value="ClpP/crotonase-like_dom_sf"/>
</dbReference>
<protein>
    <recommendedName>
        <fullName evidence="2">acetyl-CoA carboxytransferase</fullName>
        <ecNumber evidence="2">2.1.3.15</ecNumber>
    </recommendedName>
</protein>
<dbReference type="GO" id="GO:0016743">
    <property type="term" value="F:carboxyl- or carbamoyltransferase activity"/>
    <property type="evidence" value="ECO:0007669"/>
    <property type="project" value="InterPro"/>
</dbReference>
<evidence type="ECO:0000256" key="7">
    <source>
        <dbReference type="ARBA" id="ARBA00022840"/>
    </source>
</evidence>
<comment type="caution">
    <text evidence="12">The sequence shown here is derived from an EMBL/GenBank/DDBJ whole genome shotgun (WGS) entry which is preliminary data.</text>
</comment>
<feature type="domain" description="CoA carboxyltransferase C-terminal" evidence="11">
    <location>
        <begin position="1"/>
        <end position="235"/>
    </location>
</feature>
<keyword evidence="9" id="KW-0275">Fatty acid biosynthesis</keyword>
<dbReference type="GO" id="GO:0005524">
    <property type="term" value="F:ATP binding"/>
    <property type="evidence" value="ECO:0007669"/>
    <property type="project" value="UniProtKB-KW"/>
</dbReference>
<keyword evidence="8" id="KW-0443">Lipid metabolism</keyword>
<dbReference type="Pfam" id="PF03255">
    <property type="entry name" value="ACCA"/>
    <property type="match status" value="1"/>
</dbReference>
<evidence type="ECO:0000259" key="11">
    <source>
        <dbReference type="PROSITE" id="PS50989"/>
    </source>
</evidence>
<accession>A0A0R1XP97</accession>
<reference evidence="12 13" key="1">
    <citation type="journal article" date="2015" name="Genome Announc.">
        <title>Expanding the biotechnology potential of lactobacilli through comparative genomics of 213 strains and associated genera.</title>
        <authorList>
            <person name="Sun Z."/>
            <person name="Harris H.M."/>
            <person name="McCann A."/>
            <person name="Guo C."/>
            <person name="Argimon S."/>
            <person name="Zhang W."/>
            <person name="Yang X."/>
            <person name="Jeffery I.B."/>
            <person name="Cooney J.C."/>
            <person name="Kagawa T.F."/>
            <person name="Liu W."/>
            <person name="Song Y."/>
            <person name="Salvetti E."/>
            <person name="Wrobel A."/>
            <person name="Rasinkangas P."/>
            <person name="Parkhill J."/>
            <person name="Rea M.C."/>
            <person name="O'Sullivan O."/>
            <person name="Ritari J."/>
            <person name="Douillard F.P."/>
            <person name="Paul Ross R."/>
            <person name="Yang R."/>
            <person name="Briner A.E."/>
            <person name="Felis G.E."/>
            <person name="de Vos W.M."/>
            <person name="Barrangou R."/>
            <person name="Klaenhammer T.R."/>
            <person name="Caufield P.W."/>
            <person name="Cui Y."/>
            <person name="Zhang H."/>
            <person name="O'Toole P.W."/>
        </authorList>
    </citation>
    <scope>NUCLEOTIDE SEQUENCE [LARGE SCALE GENOMIC DNA]</scope>
    <source>
        <strain evidence="12 13">DSM 16991</strain>
    </source>
</reference>
<dbReference type="PANTHER" id="PTHR42853">
    <property type="entry name" value="ACETYL-COENZYME A CARBOXYLASE CARBOXYL TRANSFERASE SUBUNIT ALPHA"/>
    <property type="match status" value="1"/>
</dbReference>
<keyword evidence="7" id="KW-0067">ATP-binding</keyword>
<evidence type="ECO:0000313" key="13">
    <source>
        <dbReference type="Proteomes" id="UP000050949"/>
    </source>
</evidence>
<keyword evidence="3" id="KW-0444">Lipid biosynthesis</keyword>
<dbReference type="GO" id="GO:0009317">
    <property type="term" value="C:acetyl-CoA carboxylase complex"/>
    <property type="evidence" value="ECO:0007669"/>
    <property type="project" value="InterPro"/>
</dbReference>
<dbReference type="EC" id="2.1.3.15" evidence="2"/>
<dbReference type="GO" id="GO:0003989">
    <property type="term" value="F:acetyl-CoA carboxylase activity"/>
    <property type="evidence" value="ECO:0007669"/>
    <property type="project" value="InterPro"/>
</dbReference>
<evidence type="ECO:0000256" key="1">
    <source>
        <dbReference type="ARBA" id="ARBA00004956"/>
    </source>
</evidence>
<evidence type="ECO:0000256" key="6">
    <source>
        <dbReference type="ARBA" id="ARBA00022832"/>
    </source>
</evidence>
<dbReference type="EMBL" id="AZFW01000011">
    <property type="protein sequence ID" value="KRM29723.1"/>
    <property type="molecule type" value="Genomic_DNA"/>
</dbReference>
<comment type="catalytic activity">
    <reaction evidence="10">
        <text>N(6)-carboxybiotinyl-L-lysyl-[protein] + acetyl-CoA = N(6)-biotinyl-L-lysyl-[protein] + malonyl-CoA</text>
        <dbReference type="Rhea" id="RHEA:54728"/>
        <dbReference type="Rhea" id="RHEA-COMP:10505"/>
        <dbReference type="Rhea" id="RHEA-COMP:10506"/>
        <dbReference type="ChEBI" id="CHEBI:57288"/>
        <dbReference type="ChEBI" id="CHEBI:57384"/>
        <dbReference type="ChEBI" id="CHEBI:83144"/>
        <dbReference type="ChEBI" id="CHEBI:83145"/>
        <dbReference type="EC" id="2.1.3.15"/>
    </reaction>
</comment>
<dbReference type="InterPro" id="IPR001095">
    <property type="entry name" value="Acetyl_CoA_COase_a_su"/>
</dbReference>
<keyword evidence="6" id="KW-0276">Fatty acid metabolism</keyword>
<evidence type="ECO:0000256" key="3">
    <source>
        <dbReference type="ARBA" id="ARBA00022516"/>
    </source>
</evidence>
<keyword evidence="5" id="KW-0547">Nucleotide-binding</keyword>
<evidence type="ECO:0000256" key="8">
    <source>
        <dbReference type="ARBA" id="ARBA00023098"/>
    </source>
</evidence>
<evidence type="ECO:0000313" key="12">
    <source>
        <dbReference type="EMBL" id="KRM29723.1"/>
    </source>
</evidence>
<dbReference type="Proteomes" id="UP000050949">
    <property type="component" value="Unassembled WGS sequence"/>
</dbReference>
<dbReference type="OrthoDB" id="9808023at2"/>
<dbReference type="GeneID" id="78510319"/>
<keyword evidence="4" id="KW-0808">Transferase</keyword>
<dbReference type="PATRIC" id="fig|1122147.4.peg.446"/>
<organism evidence="12 13">
    <name type="scientific">Schleiferilactobacillus harbinensis DSM 16991</name>
    <dbReference type="NCBI Taxonomy" id="1122147"/>
    <lineage>
        <taxon>Bacteria</taxon>
        <taxon>Bacillati</taxon>
        <taxon>Bacillota</taxon>
        <taxon>Bacilli</taxon>
        <taxon>Lactobacillales</taxon>
        <taxon>Lactobacillaceae</taxon>
        <taxon>Schleiferilactobacillus</taxon>
    </lineage>
</organism>
<proteinExistence type="predicted"/>
<dbReference type="eggNOG" id="COG0825">
    <property type="taxonomic scope" value="Bacteria"/>
</dbReference>
<evidence type="ECO:0000256" key="10">
    <source>
        <dbReference type="ARBA" id="ARBA00049152"/>
    </source>
</evidence>
<evidence type="ECO:0000256" key="5">
    <source>
        <dbReference type="ARBA" id="ARBA00022741"/>
    </source>
</evidence>
<dbReference type="PROSITE" id="PS50989">
    <property type="entry name" value="COA_CT_CTER"/>
    <property type="match status" value="1"/>
</dbReference>
<evidence type="ECO:0000256" key="2">
    <source>
        <dbReference type="ARBA" id="ARBA00011883"/>
    </source>
</evidence>
<dbReference type="NCBIfam" id="NF041504">
    <property type="entry name" value="AccA_sub"/>
    <property type="match status" value="1"/>
</dbReference>
<evidence type="ECO:0000256" key="9">
    <source>
        <dbReference type="ARBA" id="ARBA00023160"/>
    </source>
</evidence>
<dbReference type="GO" id="GO:0006633">
    <property type="term" value="P:fatty acid biosynthetic process"/>
    <property type="evidence" value="ECO:0007669"/>
    <property type="project" value="UniProtKB-KW"/>
</dbReference>
<dbReference type="PRINTS" id="PR01069">
    <property type="entry name" value="ACCCTRFRASEA"/>
</dbReference>
<dbReference type="SUPFAM" id="SSF52096">
    <property type="entry name" value="ClpP/crotonase"/>
    <property type="match status" value="1"/>
</dbReference>
<dbReference type="Gene3D" id="3.90.226.10">
    <property type="entry name" value="2-enoyl-CoA Hydratase, Chain A, domain 1"/>
    <property type="match status" value="1"/>
</dbReference>
<dbReference type="GO" id="GO:2001295">
    <property type="term" value="P:malonyl-CoA biosynthetic process"/>
    <property type="evidence" value="ECO:0007669"/>
    <property type="project" value="UniProtKB-UniPathway"/>
</dbReference>
<gene>
    <name evidence="12" type="ORF">FC91_GL000428</name>
</gene>
<evidence type="ECO:0000256" key="4">
    <source>
        <dbReference type="ARBA" id="ARBA00022679"/>
    </source>
</evidence>
<dbReference type="InterPro" id="IPR011763">
    <property type="entry name" value="COA_CT_C"/>
</dbReference>
<dbReference type="AlphaFoldDB" id="A0A0R1XP97"/>
<sequence length="259" mass="27979">MTTNQQHEAYAAVQAARSTAKIQIQTLIDDLIADFFPLHGDRAGGDDPAVIGGIGQLADLPITVVGIQKGRTTQENIERHFGSALPEGYRKSLRLMKEAAKFHRPVLALINTPGAFPDKHSEDFGQGEAIARCLLEGMQLPTPILSVIVGEAGSGGALALACGDDIWMFEHSTYSILSPEGYASIMWKDATRAPEAAVKLGLTPKELLAEHIVDRVITEVTNAAQAKDLATALHARFTALMALPTAELLARRQARYRKF</sequence>